<evidence type="ECO:0000256" key="1">
    <source>
        <dbReference type="SAM" id="Phobius"/>
    </source>
</evidence>
<accession>A0A250L1W8</accession>
<protein>
    <submittedName>
        <fullName evidence="2">Uncharacterized protein</fullName>
    </submittedName>
</protein>
<proteinExistence type="predicted"/>
<dbReference type="KEGG" id="mmai:sS8_5604"/>
<reference evidence="2 3" key="1">
    <citation type="submission" date="2016-12" db="EMBL/GenBank/DDBJ databases">
        <title>Genome sequencing of Methylocaldum marinum.</title>
        <authorList>
            <person name="Takeuchi M."/>
            <person name="Kamagata Y."/>
            <person name="Hiraoka S."/>
            <person name="Oshima K."/>
            <person name="Hattori M."/>
            <person name="Iwasaki W."/>
        </authorList>
    </citation>
    <scope>NUCLEOTIDE SEQUENCE [LARGE SCALE GENOMIC DNA]</scope>
    <source>
        <strain evidence="2 3">S8</strain>
    </source>
</reference>
<keyword evidence="3" id="KW-1185">Reference proteome</keyword>
<keyword evidence="1" id="KW-1133">Transmembrane helix</keyword>
<gene>
    <name evidence="2" type="ORF">sS8_5604</name>
</gene>
<evidence type="ECO:0000313" key="2">
    <source>
        <dbReference type="EMBL" id="BBA37521.1"/>
    </source>
</evidence>
<dbReference type="Proteomes" id="UP000266313">
    <property type="component" value="Chromosome"/>
</dbReference>
<dbReference type="Gene3D" id="3.30.67.30">
    <property type="match status" value="1"/>
</dbReference>
<evidence type="ECO:0000313" key="3">
    <source>
        <dbReference type="Proteomes" id="UP000266313"/>
    </source>
</evidence>
<keyword evidence="1" id="KW-0812">Transmembrane</keyword>
<dbReference type="EMBL" id="AP017928">
    <property type="protein sequence ID" value="BBA37521.1"/>
    <property type="molecule type" value="Genomic_DNA"/>
</dbReference>
<dbReference type="AlphaFoldDB" id="A0A250L1W8"/>
<organism evidence="2 3">
    <name type="scientific">Methylocaldum marinum</name>
    <dbReference type="NCBI Taxonomy" id="1432792"/>
    <lineage>
        <taxon>Bacteria</taxon>
        <taxon>Pseudomonadati</taxon>
        <taxon>Pseudomonadota</taxon>
        <taxon>Gammaproteobacteria</taxon>
        <taxon>Methylococcales</taxon>
        <taxon>Methylococcaceae</taxon>
        <taxon>Methylocaldum</taxon>
    </lineage>
</organism>
<keyword evidence="1" id="KW-0472">Membrane</keyword>
<feature type="transmembrane region" description="Helical" evidence="1">
    <location>
        <begin position="141"/>
        <end position="161"/>
    </location>
</feature>
<sequence length="190" mass="20879">MQSLFALFAGFVGFLAISFYLSNRLETQMASPAAGHARINAISQQMETLQRKFGVLLAESVEMRLKDLQKSIEAGTISAADLETFERLRSDLAILEGYAEAGGANAFDSAEIEHSRFRPLPGSGLVRNEELMDEVVKVKNLLYFCAASLATTTVLISGYWLRQRSRTHRIQSRMAAVPMLARKTGGDSGD</sequence>
<name>A0A250L1W8_9GAMM</name>